<dbReference type="KEGG" id="plia:E4191_02295"/>
<dbReference type="InterPro" id="IPR036425">
    <property type="entry name" value="MoaB/Mog-like_dom_sf"/>
</dbReference>
<dbReference type="RefSeq" id="WP_135311975.1">
    <property type="nucleotide sequence ID" value="NZ_CP038439.1"/>
</dbReference>
<comment type="function">
    <text evidence="10">Catalyzes the adenylation of molybdopterin as part of the biosynthesis of the molybdenum-cofactor.</text>
</comment>
<dbReference type="EMBL" id="CP038439">
    <property type="protein sequence ID" value="QBX33678.1"/>
    <property type="molecule type" value="Genomic_DNA"/>
</dbReference>
<protein>
    <recommendedName>
        <fullName evidence="4">Molybdopterin adenylyltransferase</fullName>
        <ecNumber evidence="3">2.7.7.75</ecNumber>
    </recommendedName>
</protein>
<comment type="catalytic activity">
    <reaction evidence="9">
        <text>molybdopterin + ATP + H(+) = adenylyl-molybdopterin + diphosphate</text>
        <dbReference type="Rhea" id="RHEA:31331"/>
        <dbReference type="ChEBI" id="CHEBI:15378"/>
        <dbReference type="ChEBI" id="CHEBI:30616"/>
        <dbReference type="ChEBI" id="CHEBI:33019"/>
        <dbReference type="ChEBI" id="CHEBI:58698"/>
        <dbReference type="ChEBI" id="CHEBI:62727"/>
        <dbReference type="EC" id="2.7.7.75"/>
    </reaction>
</comment>
<comment type="similarity">
    <text evidence="2">Belongs to the MoaB/Mog family.</text>
</comment>
<dbReference type="FunFam" id="3.40.980.10:FF:000005">
    <property type="entry name" value="Molybdopterin biosynthesis mog protein"/>
    <property type="match status" value="1"/>
</dbReference>
<dbReference type="GO" id="GO:0006777">
    <property type="term" value="P:Mo-molybdopterin cofactor biosynthetic process"/>
    <property type="evidence" value="ECO:0007669"/>
    <property type="project" value="UniProtKB-KW"/>
</dbReference>
<dbReference type="GO" id="GO:0061598">
    <property type="term" value="F:molybdopterin adenylyltransferase activity"/>
    <property type="evidence" value="ECO:0007669"/>
    <property type="project" value="UniProtKB-EC"/>
</dbReference>
<gene>
    <name evidence="12" type="ORF">E4191_02295</name>
</gene>
<organism evidence="12 13">
    <name type="scientific">Paracoccus liaowanqingii</name>
    <dbReference type="NCBI Taxonomy" id="2560053"/>
    <lineage>
        <taxon>Bacteria</taxon>
        <taxon>Pseudomonadati</taxon>
        <taxon>Pseudomonadota</taxon>
        <taxon>Alphaproteobacteria</taxon>
        <taxon>Rhodobacterales</taxon>
        <taxon>Paracoccaceae</taxon>
        <taxon>Paracoccus</taxon>
    </lineage>
</organism>
<proteinExistence type="inferred from homology"/>
<comment type="pathway">
    <text evidence="1">Cofactor biosynthesis; molybdopterin biosynthesis.</text>
</comment>
<keyword evidence="8" id="KW-0501">Molybdenum cofactor biosynthesis</keyword>
<accession>A0A4P7HHZ7</accession>
<evidence type="ECO:0000256" key="9">
    <source>
        <dbReference type="ARBA" id="ARBA00051131"/>
    </source>
</evidence>
<evidence type="ECO:0000256" key="5">
    <source>
        <dbReference type="ARBA" id="ARBA00022679"/>
    </source>
</evidence>
<sequence>MTDGAARIAIVTVSDRASRGEYEDKGGPGAEDWLRGVITSPMRIDRHIVPDGREVVADMLRRLADGGADLILVTGGTGPAPRDLTPEAVADVMDRELPGFGEEMRRASLREVPTAILSRQTAATRGRTLIITIPGKPSAIATCLDAVFAAVPYCLDLMGAARIETDPARITAFRPKGA</sequence>
<evidence type="ECO:0000256" key="6">
    <source>
        <dbReference type="ARBA" id="ARBA00022741"/>
    </source>
</evidence>
<dbReference type="GO" id="GO:0005524">
    <property type="term" value="F:ATP binding"/>
    <property type="evidence" value="ECO:0007669"/>
    <property type="project" value="UniProtKB-KW"/>
</dbReference>
<dbReference type="PANTHER" id="PTHR43764">
    <property type="entry name" value="MOLYBDENUM COFACTOR BIOSYNTHESIS"/>
    <property type="match status" value="1"/>
</dbReference>
<keyword evidence="5 12" id="KW-0808">Transferase</keyword>
<dbReference type="InterPro" id="IPR001453">
    <property type="entry name" value="MoaB/Mog_dom"/>
</dbReference>
<evidence type="ECO:0000313" key="13">
    <source>
        <dbReference type="Proteomes" id="UP000296374"/>
    </source>
</evidence>
<dbReference type="InterPro" id="IPR051920">
    <property type="entry name" value="MPT_Adenylyltrnsfr/MoaC-Rel"/>
</dbReference>
<evidence type="ECO:0000256" key="8">
    <source>
        <dbReference type="ARBA" id="ARBA00023150"/>
    </source>
</evidence>
<dbReference type="Pfam" id="PF00994">
    <property type="entry name" value="MoCF_biosynth"/>
    <property type="match status" value="1"/>
</dbReference>
<dbReference type="Gene3D" id="3.40.980.10">
    <property type="entry name" value="MoaB/Mog-like domain"/>
    <property type="match status" value="1"/>
</dbReference>
<dbReference type="Proteomes" id="UP000296374">
    <property type="component" value="Chromosome"/>
</dbReference>
<keyword evidence="12" id="KW-0548">Nucleotidyltransferase</keyword>
<dbReference type="AlphaFoldDB" id="A0A4P7HHZ7"/>
<keyword evidence="6" id="KW-0547">Nucleotide-binding</keyword>
<evidence type="ECO:0000313" key="12">
    <source>
        <dbReference type="EMBL" id="QBX33678.1"/>
    </source>
</evidence>
<dbReference type="CDD" id="cd00886">
    <property type="entry name" value="MogA_MoaB"/>
    <property type="match status" value="1"/>
</dbReference>
<keyword evidence="7" id="KW-0067">ATP-binding</keyword>
<dbReference type="NCBIfam" id="NF006932">
    <property type="entry name" value="PRK09417.1"/>
    <property type="match status" value="1"/>
</dbReference>
<dbReference type="EC" id="2.7.7.75" evidence="3"/>
<name>A0A4P7HHZ7_9RHOB</name>
<evidence type="ECO:0000256" key="7">
    <source>
        <dbReference type="ARBA" id="ARBA00022840"/>
    </source>
</evidence>
<evidence type="ECO:0000256" key="10">
    <source>
        <dbReference type="ARBA" id="ARBA00058212"/>
    </source>
</evidence>
<dbReference type="PANTHER" id="PTHR43764:SF1">
    <property type="entry name" value="MOLYBDOPTERIN MOLYBDOTRANSFERASE"/>
    <property type="match status" value="1"/>
</dbReference>
<evidence type="ECO:0000256" key="1">
    <source>
        <dbReference type="ARBA" id="ARBA00005046"/>
    </source>
</evidence>
<feature type="domain" description="MoaB/Mog" evidence="11">
    <location>
        <begin position="9"/>
        <end position="154"/>
    </location>
</feature>
<dbReference type="SUPFAM" id="SSF53218">
    <property type="entry name" value="Molybdenum cofactor biosynthesis proteins"/>
    <property type="match status" value="1"/>
</dbReference>
<evidence type="ECO:0000256" key="4">
    <source>
        <dbReference type="ARBA" id="ARBA00013491"/>
    </source>
</evidence>
<dbReference type="NCBIfam" id="TIGR00177">
    <property type="entry name" value="molyb_syn"/>
    <property type="match status" value="1"/>
</dbReference>
<dbReference type="SMART" id="SM00852">
    <property type="entry name" value="MoCF_biosynth"/>
    <property type="match status" value="1"/>
</dbReference>
<reference evidence="13" key="1">
    <citation type="submission" date="2019-03" db="EMBL/GenBank/DDBJ databases">
        <authorList>
            <person name="Li J."/>
        </authorList>
    </citation>
    <scope>NUCLEOTIDE SEQUENCE [LARGE SCALE GENOMIC DNA]</scope>
    <source>
        <strain evidence="13">2251</strain>
    </source>
</reference>
<evidence type="ECO:0000256" key="3">
    <source>
        <dbReference type="ARBA" id="ARBA00012509"/>
    </source>
</evidence>
<evidence type="ECO:0000259" key="11">
    <source>
        <dbReference type="SMART" id="SM00852"/>
    </source>
</evidence>
<evidence type="ECO:0000256" key="2">
    <source>
        <dbReference type="ARBA" id="ARBA00006112"/>
    </source>
</evidence>